<dbReference type="AlphaFoldDB" id="A0A7R9HLY8"/>
<organism evidence="2">
    <name type="scientific">Timema monikensis</name>
    <dbReference type="NCBI Taxonomy" id="170555"/>
    <lineage>
        <taxon>Eukaryota</taxon>
        <taxon>Metazoa</taxon>
        <taxon>Ecdysozoa</taxon>
        <taxon>Arthropoda</taxon>
        <taxon>Hexapoda</taxon>
        <taxon>Insecta</taxon>
        <taxon>Pterygota</taxon>
        <taxon>Neoptera</taxon>
        <taxon>Polyneoptera</taxon>
        <taxon>Phasmatodea</taxon>
        <taxon>Timematodea</taxon>
        <taxon>Timematoidea</taxon>
        <taxon>Timematidae</taxon>
        <taxon>Timema</taxon>
    </lineage>
</organism>
<proteinExistence type="predicted"/>
<sequence length="105" mass="11323">MTGALGNYATEAAYSSVIPHTILEISRPIASIEILRQRIQEGFQQIRQTPVIFETMIAGLHSGGGGRGAGAATQRNDRERIENGRGSSNNLSQWTAGDLDVRKAN</sequence>
<feature type="region of interest" description="Disordered" evidence="1">
    <location>
        <begin position="62"/>
        <end position="105"/>
    </location>
</feature>
<gene>
    <name evidence="2" type="ORF">TMSB3V08_LOCUS4171</name>
</gene>
<accession>A0A7R9HLY8</accession>
<evidence type="ECO:0000256" key="1">
    <source>
        <dbReference type="SAM" id="MobiDB-lite"/>
    </source>
</evidence>
<evidence type="ECO:0000313" key="2">
    <source>
        <dbReference type="EMBL" id="CAD7427320.1"/>
    </source>
</evidence>
<feature type="compositionally biased region" description="Polar residues" evidence="1">
    <location>
        <begin position="85"/>
        <end position="95"/>
    </location>
</feature>
<reference evidence="2" key="1">
    <citation type="submission" date="2020-11" db="EMBL/GenBank/DDBJ databases">
        <authorList>
            <person name="Tran Van P."/>
        </authorList>
    </citation>
    <scope>NUCLEOTIDE SEQUENCE</scope>
</reference>
<dbReference type="EMBL" id="OB793434">
    <property type="protein sequence ID" value="CAD7427320.1"/>
    <property type="molecule type" value="Genomic_DNA"/>
</dbReference>
<protein>
    <submittedName>
        <fullName evidence="2">Uncharacterized protein</fullName>
    </submittedName>
</protein>
<name>A0A7R9HLY8_9NEOP</name>